<dbReference type="EMBL" id="PVBR01000002">
    <property type="protein sequence ID" value="PRD45204.1"/>
    <property type="molecule type" value="Genomic_DNA"/>
</dbReference>
<dbReference type="Pfam" id="PF01510">
    <property type="entry name" value="Amidase_2"/>
    <property type="match status" value="1"/>
</dbReference>
<evidence type="ECO:0000256" key="2">
    <source>
        <dbReference type="ARBA" id="ARBA00007553"/>
    </source>
</evidence>
<dbReference type="Pfam" id="PF01471">
    <property type="entry name" value="PG_binding_1"/>
    <property type="match status" value="1"/>
</dbReference>
<dbReference type="Gene3D" id="1.10.101.10">
    <property type="entry name" value="PGBD-like superfamily/PGBD"/>
    <property type="match status" value="1"/>
</dbReference>
<reference evidence="8 9" key="1">
    <citation type="submission" date="2018-02" db="EMBL/GenBank/DDBJ databases">
        <title>The draft genome of Phyllobacterium sp. 1N-3.</title>
        <authorList>
            <person name="Liu L."/>
            <person name="Li L."/>
            <person name="Zhang X."/>
            <person name="Wang T."/>
            <person name="Liang L."/>
        </authorList>
    </citation>
    <scope>NUCLEOTIDE SEQUENCE [LARGE SCALE GENOMIC DNA]</scope>
    <source>
        <strain evidence="8 9">1N-3</strain>
    </source>
</reference>
<evidence type="ECO:0000256" key="4">
    <source>
        <dbReference type="ARBA" id="ARBA00022801"/>
    </source>
</evidence>
<dbReference type="GO" id="GO:0008745">
    <property type="term" value="F:N-acetylmuramoyl-L-alanine amidase activity"/>
    <property type="evidence" value="ECO:0007669"/>
    <property type="project" value="UniProtKB-EC"/>
</dbReference>
<dbReference type="EC" id="3.5.1.28" evidence="3"/>
<dbReference type="GO" id="GO:0009253">
    <property type="term" value="P:peptidoglycan catabolic process"/>
    <property type="evidence" value="ECO:0007669"/>
    <property type="project" value="InterPro"/>
</dbReference>
<evidence type="ECO:0000313" key="8">
    <source>
        <dbReference type="EMBL" id="PRD45204.1"/>
    </source>
</evidence>
<dbReference type="SUPFAM" id="SSF47090">
    <property type="entry name" value="PGBD-like"/>
    <property type="match status" value="1"/>
</dbReference>
<dbReference type="PANTHER" id="PTHR30417:SF1">
    <property type="entry name" value="N-ACETYLMURAMOYL-L-ALANINE AMIDASE AMID"/>
    <property type="match status" value="1"/>
</dbReference>
<dbReference type="GO" id="GO:0071555">
    <property type="term" value="P:cell wall organization"/>
    <property type="evidence" value="ECO:0007669"/>
    <property type="project" value="UniProtKB-KW"/>
</dbReference>
<dbReference type="SUPFAM" id="SSF55846">
    <property type="entry name" value="N-acetylmuramoyl-L-alanine amidase-like"/>
    <property type="match status" value="1"/>
</dbReference>
<keyword evidence="4" id="KW-0378">Hydrolase</keyword>
<dbReference type="CDD" id="cd06583">
    <property type="entry name" value="PGRP"/>
    <property type="match status" value="1"/>
</dbReference>
<dbReference type="InterPro" id="IPR036366">
    <property type="entry name" value="PGBDSf"/>
</dbReference>
<dbReference type="AlphaFoldDB" id="A0A2S9IXE8"/>
<dbReference type="Proteomes" id="UP000239434">
    <property type="component" value="Unassembled WGS sequence"/>
</dbReference>
<sequence>MSDIEDSVFVPDHERASVRPSPNFGPRQDGKRVSILILHYTGMETGEAAEALLESPESEVSAHYVVHEDGRIVQMVPERERAWHAGKSFWHGETDINSCSIGIEIVNQGPRGDFPEFPDAQIKAVIALSRDICTRHSIRPERVLAHSDIAPSRKIDPGEKFPWERLHHAGIGHWVKPSPIRGGRFLVLGDRGQPVEALQSMLALYGYEVPINGVFEMKTEAAVKGFQRHFRSHKVDGVADISTIETLHRLLSGFSVVSS</sequence>
<dbReference type="InterPro" id="IPR051206">
    <property type="entry name" value="NAMLAA_amidase_2"/>
</dbReference>
<keyword evidence="5" id="KW-0961">Cell wall biogenesis/degradation</keyword>
<dbReference type="InterPro" id="IPR036365">
    <property type="entry name" value="PGBD-like_sf"/>
</dbReference>
<proteinExistence type="inferred from homology"/>
<dbReference type="InterPro" id="IPR002477">
    <property type="entry name" value="Peptidoglycan-bd-like"/>
</dbReference>
<dbReference type="InterPro" id="IPR036505">
    <property type="entry name" value="Amidase/PGRP_sf"/>
</dbReference>
<comment type="catalytic activity">
    <reaction evidence="1">
        <text>Hydrolyzes the link between N-acetylmuramoyl residues and L-amino acid residues in certain cell-wall glycopeptides.</text>
        <dbReference type="EC" id="3.5.1.28"/>
    </reaction>
</comment>
<evidence type="ECO:0000256" key="5">
    <source>
        <dbReference type="ARBA" id="ARBA00023316"/>
    </source>
</evidence>
<dbReference type="GO" id="GO:0019867">
    <property type="term" value="C:outer membrane"/>
    <property type="evidence" value="ECO:0007669"/>
    <property type="project" value="TreeGrafter"/>
</dbReference>
<evidence type="ECO:0000313" key="9">
    <source>
        <dbReference type="Proteomes" id="UP000239434"/>
    </source>
</evidence>
<keyword evidence="9" id="KW-1185">Reference proteome</keyword>
<dbReference type="SMART" id="SM00644">
    <property type="entry name" value="Ami_2"/>
    <property type="match status" value="1"/>
</dbReference>
<name>A0A2S9IXE8_9HYPH</name>
<feature type="region of interest" description="Disordered" evidence="6">
    <location>
        <begin position="1"/>
        <end position="27"/>
    </location>
</feature>
<evidence type="ECO:0000259" key="7">
    <source>
        <dbReference type="SMART" id="SM00644"/>
    </source>
</evidence>
<comment type="similarity">
    <text evidence="2">Belongs to the N-acetylmuramoyl-L-alanine amidase 2 family.</text>
</comment>
<dbReference type="InterPro" id="IPR002502">
    <property type="entry name" value="Amidase_domain"/>
</dbReference>
<protein>
    <recommendedName>
        <fullName evidence="3">N-acetylmuramoyl-L-alanine amidase</fullName>
        <ecNumber evidence="3">3.5.1.28</ecNumber>
    </recommendedName>
</protein>
<accession>A0A2S9IXE8</accession>
<organism evidence="8 9">
    <name type="scientific">Phyllobacterium phragmitis</name>
    <dbReference type="NCBI Taxonomy" id="2670329"/>
    <lineage>
        <taxon>Bacteria</taxon>
        <taxon>Pseudomonadati</taxon>
        <taxon>Pseudomonadota</taxon>
        <taxon>Alphaproteobacteria</taxon>
        <taxon>Hyphomicrobiales</taxon>
        <taxon>Phyllobacteriaceae</taxon>
        <taxon>Phyllobacterium</taxon>
    </lineage>
</organism>
<evidence type="ECO:0000256" key="3">
    <source>
        <dbReference type="ARBA" id="ARBA00011901"/>
    </source>
</evidence>
<dbReference type="RefSeq" id="WP_105740459.1">
    <property type="nucleotide sequence ID" value="NZ_PVBR01000002.1"/>
</dbReference>
<dbReference type="PANTHER" id="PTHR30417">
    <property type="entry name" value="N-ACETYLMURAMOYL-L-ALANINE AMIDASE AMID"/>
    <property type="match status" value="1"/>
</dbReference>
<dbReference type="Gene3D" id="3.40.80.10">
    <property type="entry name" value="Peptidoglycan recognition protein-like"/>
    <property type="match status" value="1"/>
</dbReference>
<evidence type="ECO:0000256" key="1">
    <source>
        <dbReference type="ARBA" id="ARBA00001561"/>
    </source>
</evidence>
<feature type="domain" description="N-acetylmuramoyl-L-alanine amidase" evidence="7">
    <location>
        <begin position="21"/>
        <end position="158"/>
    </location>
</feature>
<comment type="caution">
    <text evidence="8">The sequence shown here is derived from an EMBL/GenBank/DDBJ whole genome shotgun (WGS) entry which is preliminary data.</text>
</comment>
<dbReference type="GO" id="GO:0009254">
    <property type="term" value="P:peptidoglycan turnover"/>
    <property type="evidence" value="ECO:0007669"/>
    <property type="project" value="TreeGrafter"/>
</dbReference>
<evidence type="ECO:0000256" key="6">
    <source>
        <dbReference type="SAM" id="MobiDB-lite"/>
    </source>
</evidence>
<gene>
    <name evidence="8" type="ORF">C5748_03015</name>
</gene>